<sequence>MSVRTLDYYDQHAAAFFADTIDVDMSPLQEHFLRLLPDRARILDAGCGSGRDAKCFADRGYRVTAFDASPKLVALAASHLGQPVHCLRFQDLSWEHEFDGIWASASLLHVPIAELPDVLRRLTRALKRPGVLYASFKYGQGEREHRGRRFTDLDEPGLAALLRHVPDLEPVRIWSSTDRRPGREAERWLNTILRTTGSTWVNS</sequence>
<reference evidence="2 3" key="1">
    <citation type="submission" date="2024-05" db="EMBL/GenBank/DDBJ databases">
        <title>Genome Sequence and Characterization of the New Strain Purple Sulfur Bacterium of Genus Thioalkalicoccus.</title>
        <authorList>
            <person name="Bryantseva I.A."/>
            <person name="Kyndt J.A."/>
            <person name="Imhoff J.F."/>
        </authorList>
    </citation>
    <scope>NUCLEOTIDE SEQUENCE [LARGE SCALE GENOMIC DNA]</scope>
    <source>
        <strain evidence="2 3">Um2</strain>
    </source>
</reference>
<dbReference type="InterPro" id="IPR029063">
    <property type="entry name" value="SAM-dependent_MTases_sf"/>
</dbReference>
<gene>
    <name evidence="2" type="ORF">ABC977_15420</name>
</gene>
<dbReference type="RefSeq" id="WP_369668179.1">
    <property type="nucleotide sequence ID" value="NZ_JBDKXB010000028.1"/>
</dbReference>
<proteinExistence type="predicted"/>
<dbReference type="Proteomes" id="UP001564408">
    <property type="component" value="Unassembled WGS sequence"/>
</dbReference>
<dbReference type="SUPFAM" id="SSF53335">
    <property type="entry name" value="S-adenosyl-L-methionine-dependent methyltransferases"/>
    <property type="match status" value="1"/>
</dbReference>
<dbReference type="Pfam" id="PF08241">
    <property type="entry name" value="Methyltransf_11"/>
    <property type="match status" value="1"/>
</dbReference>
<dbReference type="Gene3D" id="3.40.50.150">
    <property type="entry name" value="Vaccinia Virus protein VP39"/>
    <property type="match status" value="1"/>
</dbReference>
<accession>A0ABV4BJ08</accession>
<name>A0ABV4BJ08_9GAMM</name>
<evidence type="ECO:0000313" key="2">
    <source>
        <dbReference type="EMBL" id="MEY6433794.1"/>
    </source>
</evidence>
<dbReference type="GO" id="GO:0008168">
    <property type="term" value="F:methyltransferase activity"/>
    <property type="evidence" value="ECO:0007669"/>
    <property type="project" value="UniProtKB-KW"/>
</dbReference>
<protein>
    <submittedName>
        <fullName evidence="2">Methyltransferase domain-containing protein</fullName>
    </submittedName>
</protein>
<organism evidence="2 3">
    <name type="scientific">Thioalkalicoccus limnaeus</name>
    <dbReference type="NCBI Taxonomy" id="120681"/>
    <lineage>
        <taxon>Bacteria</taxon>
        <taxon>Pseudomonadati</taxon>
        <taxon>Pseudomonadota</taxon>
        <taxon>Gammaproteobacteria</taxon>
        <taxon>Chromatiales</taxon>
        <taxon>Chromatiaceae</taxon>
        <taxon>Thioalkalicoccus</taxon>
    </lineage>
</organism>
<dbReference type="InterPro" id="IPR013216">
    <property type="entry name" value="Methyltransf_11"/>
</dbReference>
<dbReference type="CDD" id="cd02440">
    <property type="entry name" value="AdoMet_MTases"/>
    <property type="match status" value="1"/>
</dbReference>
<keyword evidence="2" id="KW-0489">Methyltransferase</keyword>
<keyword evidence="2" id="KW-0808">Transferase</keyword>
<dbReference type="PANTHER" id="PTHR43464:SF94">
    <property type="entry name" value="MALONYL-[ACYL-CARRIER PROTEIN] O-METHYLTRANSFERASE"/>
    <property type="match status" value="1"/>
</dbReference>
<evidence type="ECO:0000259" key="1">
    <source>
        <dbReference type="Pfam" id="PF08241"/>
    </source>
</evidence>
<dbReference type="EMBL" id="JBDKXB010000028">
    <property type="protein sequence ID" value="MEY6433794.1"/>
    <property type="molecule type" value="Genomic_DNA"/>
</dbReference>
<dbReference type="GO" id="GO:0032259">
    <property type="term" value="P:methylation"/>
    <property type="evidence" value="ECO:0007669"/>
    <property type="project" value="UniProtKB-KW"/>
</dbReference>
<keyword evidence="3" id="KW-1185">Reference proteome</keyword>
<feature type="domain" description="Methyltransferase type 11" evidence="1">
    <location>
        <begin position="43"/>
        <end position="133"/>
    </location>
</feature>
<evidence type="ECO:0000313" key="3">
    <source>
        <dbReference type="Proteomes" id="UP001564408"/>
    </source>
</evidence>
<dbReference type="PANTHER" id="PTHR43464">
    <property type="entry name" value="METHYLTRANSFERASE"/>
    <property type="match status" value="1"/>
</dbReference>
<comment type="caution">
    <text evidence="2">The sequence shown here is derived from an EMBL/GenBank/DDBJ whole genome shotgun (WGS) entry which is preliminary data.</text>
</comment>